<name>A0A857A8N8_9ACTO</name>
<protein>
    <submittedName>
        <fullName evidence="1">Lactate dehydrogenase</fullName>
    </submittedName>
</protein>
<organism evidence="1 2">
    <name type="scientific">Schaalia odontolytica</name>
    <dbReference type="NCBI Taxonomy" id="1660"/>
    <lineage>
        <taxon>Bacteria</taxon>
        <taxon>Bacillati</taxon>
        <taxon>Actinomycetota</taxon>
        <taxon>Actinomycetes</taxon>
        <taxon>Actinomycetales</taxon>
        <taxon>Actinomycetaceae</taxon>
        <taxon>Schaalia</taxon>
    </lineage>
</organism>
<dbReference type="RefSeq" id="WP_003794075.1">
    <property type="nucleotide sequence ID" value="NZ_CP046315.1"/>
</dbReference>
<sequence>MTSHDFEVDLEALATTVTKLSELQERNKTYDVADYTPNSGMVADPVVVGGLDSFNTKWDQGLNGMLRVISEAAGRLGKVTGIYADYMAACDEAMTRARDAAAAISTEPLVKGI</sequence>
<evidence type="ECO:0000313" key="2">
    <source>
        <dbReference type="Proteomes" id="UP000424490"/>
    </source>
</evidence>
<proteinExistence type="predicted"/>
<dbReference type="EMBL" id="CP046315">
    <property type="protein sequence ID" value="QGS11529.1"/>
    <property type="molecule type" value="Genomic_DNA"/>
</dbReference>
<dbReference type="Proteomes" id="UP000424490">
    <property type="component" value="Chromosome"/>
</dbReference>
<accession>A0A857A8N8</accession>
<reference evidence="1 2" key="1">
    <citation type="submission" date="2019-11" db="EMBL/GenBank/DDBJ databases">
        <title>FDA dAtabase for Regulatory Grade micrObial Sequences (FDA-ARGOS): Supporting development and validation of Infectious Disease Dx tests.</title>
        <authorList>
            <person name="Stonesifer R."/>
            <person name="Tallon L."/>
            <person name="Sadzewicz L."/>
            <person name="Vavikolanu K."/>
            <person name="Mehta A."/>
            <person name="Aluvathingal J."/>
            <person name="Nadendla S."/>
            <person name="Myers T."/>
            <person name="Yan Y."/>
            <person name="Sichtig H."/>
        </authorList>
    </citation>
    <scope>NUCLEOTIDE SEQUENCE [LARGE SCALE GENOMIC DNA]</scope>
    <source>
        <strain evidence="1 2">FDAARGOS_732</strain>
    </source>
</reference>
<dbReference type="AlphaFoldDB" id="A0A857A8N8"/>
<gene>
    <name evidence="1" type="ORF">FOC40_09010</name>
</gene>
<evidence type="ECO:0000313" key="1">
    <source>
        <dbReference type="EMBL" id="QGS11529.1"/>
    </source>
</evidence>